<dbReference type="EMBL" id="GGEC01061403">
    <property type="protein sequence ID" value="MBX41887.1"/>
    <property type="molecule type" value="Transcribed_RNA"/>
</dbReference>
<accession>A0A2P2NHD7</accession>
<name>A0A2P2NHD7_RHIMU</name>
<proteinExistence type="predicted"/>
<organism evidence="1">
    <name type="scientific">Rhizophora mucronata</name>
    <name type="common">Asiatic mangrove</name>
    <dbReference type="NCBI Taxonomy" id="61149"/>
    <lineage>
        <taxon>Eukaryota</taxon>
        <taxon>Viridiplantae</taxon>
        <taxon>Streptophyta</taxon>
        <taxon>Embryophyta</taxon>
        <taxon>Tracheophyta</taxon>
        <taxon>Spermatophyta</taxon>
        <taxon>Magnoliopsida</taxon>
        <taxon>eudicotyledons</taxon>
        <taxon>Gunneridae</taxon>
        <taxon>Pentapetalae</taxon>
        <taxon>rosids</taxon>
        <taxon>fabids</taxon>
        <taxon>Malpighiales</taxon>
        <taxon>Rhizophoraceae</taxon>
        <taxon>Rhizophora</taxon>
    </lineage>
</organism>
<reference evidence="1" key="1">
    <citation type="submission" date="2018-02" db="EMBL/GenBank/DDBJ databases">
        <title>Rhizophora mucronata_Transcriptome.</title>
        <authorList>
            <person name="Meera S.P."/>
            <person name="Sreeshan A."/>
            <person name="Augustine A."/>
        </authorList>
    </citation>
    <scope>NUCLEOTIDE SEQUENCE</scope>
    <source>
        <tissue evidence="1">Leaf</tissue>
    </source>
</reference>
<dbReference type="AlphaFoldDB" id="A0A2P2NHD7"/>
<sequence length="51" mass="5886">MRMTLTFYCHNKKLRSALISNNICSLKQMILDVVFTLKVREEAEGIESNPV</sequence>
<protein>
    <submittedName>
        <fullName evidence="1">Uncharacterized protein</fullName>
    </submittedName>
</protein>
<evidence type="ECO:0000313" key="1">
    <source>
        <dbReference type="EMBL" id="MBX41887.1"/>
    </source>
</evidence>